<evidence type="ECO:0000313" key="1">
    <source>
        <dbReference type="EMBL" id="MPC50903.1"/>
    </source>
</evidence>
<sequence>MKEQSQKLKQELEQLSWEVALVSQLKEQMEQQFYQVASDMQTVQNESKQHTDEKYDSVKEEMKEYCTHALQELQGIIEERCACAEKKHREALISAIPTSRRKQWKTKRMQGHCEDGDYGGSWSPLPFPKGVISGESQQSSTTRRPPVERWGVGTALSLLSMGSGIGGPEPLDTCSEGVLQISGRGSAVSFWASPASGGAQLMWTAQEDMVSLLARDCFVDALQDSHLQI</sequence>
<comment type="caution">
    <text evidence="1">The sequence shown here is derived from an EMBL/GenBank/DDBJ whole genome shotgun (WGS) entry which is preliminary data.</text>
</comment>
<gene>
    <name evidence="1" type="ORF">E2C01_044737</name>
</gene>
<protein>
    <submittedName>
        <fullName evidence="1">Uncharacterized protein</fullName>
    </submittedName>
</protein>
<dbReference type="Proteomes" id="UP000324222">
    <property type="component" value="Unassembled WGS sequence"/>
</dbReference>
<keyword evidence="2" id="KW-1185">Reference proteome</keyword>
<organism evidence="1 2">
    <name type="scientific">Portunus trituberculatus</name>
    <name type="common">Swimming crab</name>
    <name type="synonym">Neptunus trituberculatus</name>
    <dbReference type="NCBI Taxonomy" id="210409"/>
    <lineage>
        <taxon>Eukaryota</taxon>
        <taxon>Metazoa</taxon>
        <taxon>Ecdysozoa</taxon>
        <taxon>Arthropoda</taxon>
        <taxon>Crustacea</taxon>
        <taxon>Multicrustacea</taxon>
        <taxon>Malacostraca</taxon>
        <taxon>Eumalacostraca</taxon>
        <taxon>Eucarida</taxon>
        <taxon>Decapoda</taxon>
        <taxon>Pleocyemata</taxon>
        <taxon>Brachyura</taxon>
        <taxon>Eubrachyura</taxon>
        <taxon>Portunoidea</taxon>
        <taxon>Portunidae</taxon>
        <taxon>Portuninae</taxon>
        <taxon>Portunus</taxon>
    </lineage>
</organism>
<evidence type="ECO:0000313" key="2">
    <source>
        <dbReference type="Proteomes" id="UP000324222"/>
    </source>
</evidence>
<dbReference type="AlphaFoldDB" id="A0A5B7G0T0"/>
<dbReference type="EMBL" id="VSRR010009798">
    <property type="protein sequence ID" value="MPC50903.1"/>
    <property type="molecule type" value="Genomic_DNA"/>
</dbReference>
<reference evidence="1 2" key="1">
    <citation type="submission" date="2019-05" db="EMBL/GenBank/DDBJ databases">
        <title>Another draft genome of Portunus trituberculatus and its Hox gene families provides insights of decapod evolution.</title>
        <authorList>
            <person name="Jeong J.-H."/>
            <person name="Song I."/>
            <person name="Kim S."/>
            <person name="Choi T."/>
            <person name="Kim D."/>
            <person name="Ryu S."/>
            <person name="Kim W."/>
        </authorList>
    </citation>
    <scope>NUCLEOTIDE SEQUENCE [LARGE SCALE GENOMIC DNA]</scope>
    <source>
        <tissue evidence="1">Muscle</tissue>
    </source>
</reference>
<accession>A0A5B7G0T0</accession>
<proteinExistence type="predicted"/>
<name>A0A5B7G0T0_PORTR</name>